<protein>
    <submittedName>
        <fullName evidence="10">HOIL1-like protein</fullName>
    </submittedName>
</protein>
<keyword evidence="3 6" id="KW-0863">Zinc-finger</keyword>
<feature type="domain" description="RanBP2-type" evidence="9">
    <location>
        <begin position="672"/>
        <end position="701"/>
    </location>
</feature>
<dbReference type="PROSITE" id="PS50053">
    <property type="entry name" value="UBIQUITIN_2"/>
    <property type="match status" value="1"/>
</dbReference>
<dbReference type="InterPro" id="IPR029071">
    <property type="entry name" value="Ubiquitin-like_domsf"/>
</dbReference>
<proteinExistence type="predicted"/>
<evidence type="ECO:0000313" key="11">
    <source>
        <dbReference type="Proteomes" id="UP001164746"/>
    </source>
</evidence>
<keyword evidence="4" id="KW-0833">Ubl conjugation pathway</keyword>
<feature type="region of interest" description="Disordered" evidence="7">
    <location>
        <begin position="197"/>
        <end position="226"/>
    </location>
</feature>
<evidence type="ECO:0000259" key="9">
    <source>
        <dbReference type="PROSITE" id="PS50199"/>
    </source>
</evidence>
<evidence type="ECO:0000256" key="5">
    <source>
        <dbReference type="ARBA" id="ARBA00022833"/>
    </source>
</evidence>
<dbReference type="InterPro" id="IPR000626">
    <property type="entry name" value="Ubiquitin-like_dom"/>
</dbReference>
<evidence type="ECO:0000256" key="7">
    <source>
        <dbReference type="SAM" id="MobiDB-lite"/>
    </source>
</evidence>
<keyword evidence="2" id="KW-0479">Metal-binding</keyword>
<name>A0ABY7ESZ2_MYAAR</name>
<dbReference type="InterPro" id="IPR001876">
    <property type="entry name" value="Znf_RanBP2"/>
</dbReference>
<evidence type="ECO:0000313" key="10">
    <source>
        <dbReference type="EMBL" id="WAR12400.1"/>
    </source>
</evidence>
<dbReference type="SUPFAM" id="SSF54236">
    <property type="entry name" value="Ubiquitin-like"/>
    <property type="match status" value="1"/>
</dbReference>
<dbReference type="SMART" id="SM00547">
    <property type="entry name" value="ZnF_RBZ"/>
    <property type="match status" value="1"/>
</dbReference>
<dbReference type="PANTHER" id="PTHR22770:SF13">
    <property type="entry name" value="RING-TYPE DOMAIN-CONTAINING PROTEIN"/>
    <property type="match status" value="1"/>
</dbReference>
<comment type="pathway">
    <text evidence="1">Protein modification; protein ubiquitination.</text>
</comment>
<evidence type="ECO:0000256" key="4">
    <source>
        <dbReference type="ARBA" id="ARBA00022786"/>
    </source>
</evidence>
<dbReference type="Proteomes" id="UP001164746">
    <property type="component" value="Chromosome 8"/>
</dbReference>
<feature type="compositionally biased region" description="Basic and acidic residues" evidence="7">
    <location>
        <begin position="726"/>
        <end position="765"/>
    </location>
</feature>
<dbReference type="Gene3D" id="2.30.30.380">
    <property type="entry name" value="Zn-finger domain of Sec23/24"/>
    <property type="match status" value="1"/>
</dbReference>
<evidence type="ECO:0000256" key="6">
    <source>
        <dbReference type="PROSITE-ProRule" id="PRU00322"/>
    </source>
</evidence>
<dbReference type="CDD" id="cd01799">
    <property type="entry name" value="Ubl_HOIL1"/>
    <property type="match status" value="1"/>
</dbReference>
<feature type="compositionally biased region" description="Acidic residues" evidence="7">
    <location>
        <begin position="206"/>
        <end position="216"/>
    </location>
</feature>
<keyword evidence="11" id="KW-1185">Reference proteome</keyword>
<dbReference type="PROSITE" id="PS50199">
    <property type="entry name" value="ZF_RANBP2_2"/>
    <property type="match status" value="1"/>
</dbReference>
<evidence type="ECO:0000256" key="3">
    <source>
        <dbReference type="ARBA" id="ARBA00022771"/>
    </source>
</evidence>
<gene>
    <name evidence="10" type="ORF">MAR_026580</name>
</gene>
<feature type="domain" description="Ubiquitin-like" evidence="8">
    <location>
        <begin position="449"/>
        <end position="513"/>
    </location>
</feature>
<dbReference type="Gene3D" id="3.10.20.90">
    <property type="entry name" value="Phosphatidylinositol 3-kinase Catalytic Subunit, Chain A, domain 1"/>
    <property type="match status" value="1"/>
</dbReference>
<feature type="region of interest" description="Disordered" evidence="7">
    <location>
        <begin position="726"/>
        <end position="799"/>
    </location>
</feature>
<evidence type="ECO:0000259" key="8">
    <source>
        <dbReference type="PROSITE" id="PS50053"/>
    </source>
</evidence>
<keyword evidence="5" id="KW-0862">Zinc</keyword>
<evidence type="ECO:0000256" key="1">
    <source>
        <dbReference type="ARBA" id="ARBA00004906"/>
    </source>
</evidence>
<dbReference type="PROSITE" id="PS01358">
    <property type="entry name" value="ZF_RANBP2_1"/>
    <property type="match status" value="1"/>
</dbReference>
<organism evidence="10 11">
    <name type="scientific">Mya arenaria</name>
    <name type="common">Soft-shell clam</name>
    <dbReference type="NCBI Taxonomy" id="6604"/>
    <lineage>
        <taxon>Eukaryota</taxon>
        <taxon>Metazoa</taxon>
        <taxon>Spiralia</taxon>
        <taxon>Lophotrochozoa</taxon>
        <taxon>Mollusca</taxon>
        <taxon>Bivalvia</taxon>
        <taxon>Autobranchia</taxon>
        <taxon>Heteroconchia</taxon>
        <taxon>Euheterodonta</taxon>
        <taxon>Imparidentia</taxon>
        <taxon>Neoheterodontei</taxon>
        <taxon>Myida</taxon>
        <taxon>Myoidea</taxon>
        <taxon>Myidae</taxon>
        <taxon>Mya</taxon>
    </lineage>
</organism>
<accession>A0ABY7ESZ2</accession>
<sequence length="799" mass="89872">MPFFGKGKNKNRRRCFYTDQLVKDYSVGRSLCELYFPSPSLDLDEFGAIKEVCISGDLEMISTKDCTIHLCEIPNFPANCPFHLDDTGQTSEVCLSIDLRTRKTGDLSYTVRDKYWHEIRKKVGKWQRFLIHFDDADNNFVELEQKLENTLALVNEAKPCSLFLLVAVQSPAEKRKSQLNNRHSRISLADLQIVTGQDRSSPQVLDDSDSDNDDAFGTDNGVPLNHTDGDTLGIEADLIPPPFDDIAPYDPDGILQTLARYPTIFESVDNSSVLTNISNLCDSLHIHPNELPQTLESILKSAAEITLSGNICDINEDKSAPEKDNCTDGGKESNFPTYFSLGQFKSDIEDHDKHGPSPIKPKLNSTYFPMGVVKRSSPEIRERKMSDSSKPSLKLKKCQETAKLLQTAINSSDVQHAQEYAKQLAVEKVEVDIDVKLKENKEEENQFDLKVSIEDKEASGVCITLKVRATDTLRDLKNKMLLKHSFPVEVQRWIIGQRIPMDNETLAQCRVKNHGYTCFLYLMSAKSVGLSREEFRKKQEMLLNPNAALGAMGPAGPCVDVTPGRGPRSPAPSPSPLVQEVHVHVEQDAKLKASVDNFNIKEEKKTPEKMKEKFQQRQAANPQTRYRGHVEVPIHGAVGQTEADIRDVLNTIAPKLAAMNIGARQPVEDEEPQQGWHCEACTYINLPTRPGCEVCSSARPLDYMMPPDYMITDEEKKRLELEELIEKQTREAPKKRSQDRTGERASERDLDNLLKFHDALQDTLHRLPSNPENSLPAKNEKLKNRLSDCGLDLSDDDDA</sequence>
<evidence type="ECO:0000256" key="2">
    <source>
        <dbReference type="ARBA" id="ARBA00022723"/>
    </source>
</evidence>
<dbReference type="InterPro" id="IPR036443">
    <property type="entry name" value="Znf_RanBP2_sf"/>
</dbReference>
<dbReference type="SUPFAM" id="SSF90209">
    <property type="entry name" value="Ran binding protein zinc finger-like"/>
    <property type="match status" value="1"/>
</dbReference>
<dbReference type="PANTHER" id="PTHR22770">
    <property type="entry name" value="UBIQUITIN CONJUGATING ENZYME 7 INTERACTING PROTEIN-RELATED"/>
    <property type="match status" value="1"/>
</dbReference>
<dbReference type="InterPro" id="IPR051628">
    <property type="entry name" value="LUBAC_E3_Ligases"/>
</dbReference>
<dbReference type="EMBL" id="CP111019">
    <property type="protein sequence ID" value="WAR12400.1"/>
    <property type="molecule type" value="Genomic_DNA"/>
</dbReference>
<reference evidence="10" key="1">
    <citation type="submission" date="2022-11" db="EMBL/GenBank/DDBJ databases">
        <title>Centuries of genome instability and evolution in soft-shell clam transmissible cancer (bioRxiv).</title>
        <authorList>
            <person name="Hart S.F.M."/>
            <person name="Yonemitsu M.A."/>
            <person name="Giersch R.M."/>
            <person name="Beal B.F."/>
            <person name="Arriagada G."/>
            <person name="Davis B.W."/>
            <person name="Ostrander E.A."/>
            <person name="Goff S.P."/>
            <person name="Metzger M.J."/>
        </authorList>
    </citation>
    <scope>NUCLEOTIDE SEQUENCE</scope>
    <source>
        <strain evidence="10">MELC-2E11</strain>
        <tissue evidence="10">Siphon/mantle</tissue>
    </source>
</reference>